<gene>
    <name evidence="2" type="ORF">Fcan01_22300</name>
</gene>
<accession>A0A226DEF2</accession>
<feature type="transmembrane region" description="Helical" evidence="1">
    <location>
        <begin position="51"/>
        <end position="71"/>
    </location>
</feature>
<organism evidence="2 3">
    <name type="scientific">Folsomia candida</name>
    <name type="common">Springtail</name>
    <dbReference type="NCBI Taxonomy" id="158441"/>
    <lineage>
        <taxon>Eukaryota</taxon>
        <taxon>Metazoa</taxon>
        <taxon>Ecdysozoa</taxon>
        <taxon>Arthropoda</taxon>
        <taxon>Hexapoda</taxon>
        <taxon>Collembola</taxon>
        <taxon>Entomobryomorpha</taxon>
        <taxon>Isotomoidea</taxon>
        <taxon>Isotomidae</taxon>
        <taxon>Proisotominae</taxon>
        <taxon>Folsomia</taxon>
    </lineage>
</organism>
<dbReference type="Proteomes" id="UP000198287">
    <property type="component" value="Unassembled WGS sequence"/>
</dbReference>
<keyword evidence="1" id="KW-0472">Membrane</keyword>
<keyword evidence="3" id="KW-1185">Reference proteome</keyword>
<dbReference type="AlphaFoldDB" id="A0A226DEF2"/>
<sequence>MYRTEFIPLLEFRLRIFKYFKCVNFEFNPKSGRFITCSSPRYISSYRRQSLLSLVYCTLLGLNLCFGPITIFQKLQGFAFFILFLNGLILRWDYNLEYGRSQCQMIHTLVAFEAAIVSDLPHLSATLEKKAVLLLIKFCEILSPMVPMLFFSSFGLLHVPHRSCYLCCQAARMVKLPLQDTWLALGLLTSSSDLQKQFDFIKVYQNLAILEKSFNAFLSEKLIIMVLFGNPVIQIFALFGCISFRQEFPMPGFLVFPLFLVASGMSSIIIITLASRINGFSRDVLTSLERATFNQGTKVKRRELIACNVLKIKFGPNFIDNATPLVLQNFCINQALSLILLKGSGL</sequence>
<keyword evidence="1" id="KW-1133">Transmembrane helix</keyword>
<feature type="transmembrane region" description="Helical" evidence="1">
    <location>
        <begin position="77"/>
        <end position="94"/>
    </location>
</feature>
<name>A0A226DEF2_FOLCA</name>
<proteinExistence type="predicted"/>
<keyword evidence="1" id="KW-0812">Transmembrane</keyword>
<protein>
    <submittedName>
        <fullName evidence="2">Uncharacterized protein</fullName>
    </submittedName>
</protein>
<feature type="transmembrane region" description="Helical" evidence="1">
    <location>
        <begin position="131"/>
        <end position="157"/>
    </location>
</feature>
<evidence type="ECO:0000256" key="1">
    <source>
        <dbReference type="SAM" id="Phobius"/>
    </source>
</evidence>
<comment type="caution">
    <text evidence="2">The sequence shown here is derived from an EMBL/GenBank/DDBJ whole genome shotgun (WGS) entry which is preliminary data.</text>
</comment>
<feature type="transmembrane region" description="Helical" evidence="1">
    <location>
        <begin position="251"/>
        <end position="274"/>
    </location>
</feature>
<feature type="transmembrane region" description="Helical" evidence="1">
    <location>
        <begin position="222"/>
        <end position="245"/>
    </location>
</feature>
<reference evidence="2 3" key="1">
    <citation type="submission" date="2015-12" db="EMBL/GenBank/DDBJ databases">
        <title>The genome of Folsomia candida.</title>
        <authorList>
            <person name="Faddeeva A."/>
            <person name="Derks M.F."/>
            <person name="Anvar Y."/>
            <person name="Smit S."/>
            <person name="Van Straalen N."/>
            <person name="Roelofs D."/>
        </authorList>
    </citation>
    <scope>NUCLEOTIDE SEQUENCE [LARGE SCALE GENOMIC DNA]</scope>
    <source>
        <strain evidence="2 3">VU population</strain>
        <tissue evidence="2">Whole body</tissue>
    </source>
</reference>
<evidence type="ECO:0000313" key="2">
    <source>
        <dbReference type="EMBL" id="OXA42961.1"/>
    </source>
</evidence>
<dbReference type="EMBL" id="LNIX01000024">
    <property type="protein sequence ID" value="OXA42961.1"/>
    <property type="molecule type" value="Genomic_DNA"/>
</dbReference>
<evidence type="ECO:0000313" key="3">
    <source>
        <dbReference type="Proteomes" id="UP000198287"/>
    </source>
</evidence>